<evidence type="ECO:0000313" key="2">
    <source>
        <dbReference type="Proteomes" id="UP001552299"/>
    </source>
</evidence>
<reference evidence="1 2" key="1">
    <citation type="journal article" date="2024" name="Plant Biotechnol. J.">
        <title>Dendrobium thyrsiflorum genome and its molecular insights into genes involved in important horticultural traits.</title>
        <authorList>
            <person name="Chen B."/>
            <person name="Wang J.Y."/>
            <person name="Zheng P.J."/>
            <person name="Li K.L."/>
            <person name="Liang Y.M."/>
            <person name="Chen X.F."/>
            <person name="Zhang C."/>
            <person name="Zhao X."/>
            <person name="He X."/>
            <person name="Zhang G.Q."/>
            <person name="Liu Z.J."/>
            <person name="Xu Q."/>
        </authorList>
    </citation>
    <scope>NUCLEOTIDE SEQUENCE [LARGE SCALE GENOMIC DNA]</scope>
    <source>
        <strain evidence="1">GZMU011</strain>
    </source>
</reference>
<dbReference type="AlphaFoldDB" id="A0ABD0TYW7"/>
<gene>
    <name evidence="1" type="ORF">M5K25_027013</name>
</gene>
<sequence length="89" mass="9971">MPIPVKGLLDGPLQREDLRHCSSVRFGVFDPNDSSPKNHRNPFIEVQIGYLVEPVGNLVVIVRASRSVTVDFAGCKENYIYYLNACYGD</sequence>
<dbReference type="EMBL" id="JANQDX010000019">
    <property type="protein sequence ID" value="KAL0904855.1"/>
    <property type="molecule type" value="Genomic_DNA"/>
</dbReference>
<proteinExistence type="predicted"/>
<dbReference type="Proteomes" id="UP001552299">
    <property type="component" value="Unassembled WGS sequence"/>
</dbReference>
<comment type="caution">
    <text evidence="1">The sequence shown here is derived from an EMBL/GenBank/DDBJ whole genome shotgun (WGS) entry which is preliminary data.</text>
</comment>
<keyword evidence="2" id="KW-1185">Reference proteome</keyword>
<evidence type="ECO:0000313" key="1">
    <source>
        <dbReference type="EMBL" id="KAL0904855.1"/>
    </source>
</evidence>
<organism evidence="1 2">
    <name type="scientific">Dendrobium thyrsiflorum</name>
    <name type="common">Pinecone-like raceme dendrobium</name>
    <name type="synonym">Orchid</name>
    <dbReference type="NCBI Taxonomy" id="117978"/>
    <lineage>
        <taxon>Eukaryota</taxon>
        <taxon>Viridiplantae</taxon>
        <taxon>Streptophyta</taxon>
        <taxon>Embryophyta</taxon>
        <taxon>Tracheophyta</taxon>
        <taxon>Spermatophyta</taxon>
        <taxon>Magnoliopsida</taxon>
        <taxon>Liliopsida</taxon>
        <taxon>Asparagales</taxon>
        <taxon>Orchidaceae</taxon>
        <taxon>Epidendroideae</taxon>
        <taxon>Malaxideae</taxon>
        <taxon>Dendrobiinae</taxon>
        <taxon>Dendrobium</taxon>
    </lineage>
</organism>
<accession>A0ABD0TYW7</accession>
<protein>
    <submittedName>
        <fullName evidence="1">Uncharacterized protein</fullName>
    </submittedName>
</protein>
<name>A0ABD0TYW7_DENTH</name>